<dbReference type="InterPro" id="IPR049726">
    <property type="entry name" value="TtfA-like_core"/>
</dbReference>
<feature type="region of interest" description="Disordered" evidence="1">
    <location>
        <begin position="195"/>
        <end position="223"/>
    </location>
</feature>
<dbReference type="EMBL" id="LR738855">
    <property type="protein sequence ID" value="VZH86204.1"/>
    <property type="molecule type" value="Genomic_DNA"/>
</dbReference>
<sequence length="304" mass="32265">MIFIFAAAVLLVIGVVLLVLPPKQSAKQQWAAQKSFEYTKSDAFLTDEWTRGAAAGGVAAKNVVSGIASGYEVHLLELAGVTVMAMRRPVASDVVVDARRNATESDAEDLVPVTTVGEFRVFSTDAPAAERLIEERVTSAFSALPATVGALWIESDWALVQFAATATGDDWDATIPVLATLSDAARVLPPRAGAVQPIDLSDCDPSRSLPTAPEKEEEDLDDPVPTLPVVERKEKPVELPTRAAAKSLGVVADREIGDDDVDAIADGAMPKASDFQGTRVIRDLSKGSSIFDDLSAELGRNPLE</sequence>
<dbReference type="CDD" id="cd21904">
    <property type="entry name" value="TtfA-like"/>
    <property type="match status" value="1"/>
</dbReference>
<dbReference type="Proteomes" id="UP000423525">
    <property type="component" value="Chromosome"/>
</dbReference>
<evidence type="ECO:0000256" key="1">
    <source>
        <dbReference type="SAM" id="MobiDB-lite"/>
    </source>
</evidence>
<name>A0A6I8MIB6_9CORY</name>
<protein>
    <recommendedName>
        <fullName evidence="6">Secreted protein</fullName>
    </recommendedName>
</protein>
<organism evidence="3 4">
    <name type="scientific">Corynebacterium rouxii</name>
    <dbReference type="NCBI Taxonomy" id="2719119"/>
    <lineage>
        <taxon>Bacteria</taxon>
        <taxon>Bacillati</taxon>
        <taxon>Actinomycetota</taxon>
        <taxon>Actinomycetes</taxon>
        <taxon>Mycobacteriales</taxon>
        <taxon>Corynebacteriaceae</taxon>
        <taxon>Corynebacterium</taxon>
    </lineage>
</organism>
<reference evidence="3 4" key="1">
    <citation type="submission" date="2019-11" db="EMBL/GenBank/DDBJ databases">
        <authorList>
            <person name="Brisse S."/>
        </authorList>
    </citation>
    <scope>NUCLEOTIDE SEQUENCE [LARGE SCALE GENOMIC DNA]</scope>
    <source>
        <strain evidence="3">FRC0190</strain>
    </source>
</reference>
<gene>
    <name evidence="3" type="ORF">FRC0190_02130</name>
    <name evidence="2" type="ORF">P8T80_10775</name>
</gene>
<reference evidence="2 5" key="2">
    <citation type="submission" date="2023-03" db="EMBL/GenBank/DDBJ databases">
        <title>Whole genome sequence of the first Corynebacterium rouxii strains isolated in Brazil: a recent member of Corynebacterium diphtheriae complex.</title>
        <authorList>
            <person name="Vieira V."/>
            <person name="Ramos J.N."/>
            <person name="Araujo M.R.B."/>
            <person name="Baio P.V."/>
            <person name="Sant'Anna L.O."/>
            <person name="Veras J.F.C."/>
            <person name="Vieira E.M.D."/>
            <person name="Sousa M.A.B."/>
            <person name="Camargo C.H."/>
            <person name="Sacchi C.T."/>
            <person name="Campos K.R."/>
            <person name="Santos M.B.N."/>
            <person name="Bokermann S."/>
            <person name="Alvim L.B."/>
            <person name="Santos L.S."/>
            <person name="Mattos-Guaraldi A.L."/>
        </authorList>
    </citation>
    <scope>NUCLEOTIDE SEQUENCE [LARGE SCALE GENOMIC DNA]</scope>
    <source>
        <strain evidence="2 5">70862</strain>
    </source>
</reference>
<accession>A0A6I8MIB6</accession>
<evidence type="ECO:0008006" key="6">
    <source>
        <dbReference type="Google" id="ProtNLM"/>
    </source>
</evidence>
<dbReference type="AlphaFoldDB" id="A0A6I8MIB6"/>
<dbReference type="EMBL" id="JARUHM010000013">
    <property type="protein sequence ID" value="MDT9411847.1"/>
    <property type="molecule type" value="Genomic_DNA"/>
</dbReference>
<dbReference type="RefSeq" id="WP_155874224.1">
    <property type="nucleotide sequence ID" value="NZ_JARUHM010000013.1"/>
</dbReference>
<evidence type="ECO:0000313" key="5">
    <source>
        <dbReference type="Proteomes" id="UP001265983"/>
    </source>
</evidence>
<evidence type="ECO:0000313" key="4">
    <source>
        <dbReference type="Proteomes" id="UP000423525"/>
    </source>
</evidence>
<evidence type="ECO:0000313" key="2">
    <source>
        <dbReference type="EMBL" id="MDT9411847.1"/>
    </source>
</evidence>
<proteinExistence type="predicted"/>
<dbReference type="Proteomes" id="UP001265983">
    <property type="component" value="Unassembled WGS sequence"/>
</dbReference>
<dbReference type="KEGG" id="crf:FRC0190_02130"/>
<evidence type="ECO:0000313" key="3">
    <source>
        <dbReference type="EMBL" id="VZH86204.1"/>
    </source>
</evidence>
<keyword evidence="5" id="KW-1185">Reference proteome</keyword>